<keyword evidence="2" id="KW-1185">Reference proteome</keyword>
<evidence type="ECO:0000313" key="1">
    <source>
        <dbReference type="EMBL" id="SDJ60961.1"/>
    </source>
</evidence>
<name>A0A1G8V4J0_9FLAO</name>
<reference evidence="1 2" key="1">
    <citation type="submission" date="2016-10" db="EMBL/GenBank/DDBJ databases">
        <authorList>
            <person name="de Groot N.N."/>
        </authorList>
    </citation>
    <scope>NUCLEOTIDE SEQUENCE [LARGE SCALE GENOMIC DNA]</scope>
    <source>
        <strain evidence="1 2">CGMCC 1.10076</strain>
    </source>
</reference>
<dbReference type="EMBL" id="FNEZ01000002">
    <property type="protein sequence ID" value="SDJ60961.1"/>
    <property type="molecule type" value="Genomic_DNA"/>
</dbReference>
<evidence type="ECO:0000313" key="2">
    <source>
        <dbReference type="Proteomes" id="UP000199580"/>
    </source>
</evidence>
<dbReference type="AlphaFoldDB" id="A0A1G8V4J0"/>
<accession>A0A1G8V4J0</accession>
<sequence>MHYYFFRCHNILMMQRAIINAFWQTVFFYQYILDFFSRGNVCHLFYDPSVVVAQPNRNVLAINHFEVLPQLLAKFSLVESGAVYFGLR</sequence>
<organism evidence="1 2">
    <name type="scientific">Flavobacterium noncentrifugens</name>
    <dbReference type="NCBI Taxonomy" id="1128970"/>
    <lineage>
        <taxon>Bacteria</taxon>
        <taxon>Pseudomonadati</taxon>
        <taxon>Bacteroidota</taxon>
        <taxon>Flavobacteriia</taxon>
        <taxon>Flavobacteriales</taxon>
        <taxon>Flavobacteriaceae</taxon>
        <taxon>Flavobacterium</taxon>
    </lineage>
</organism>
<proteinExistence type="predicted"/>
<gene>
    <name evidence="1" type="ORF">SAMN04487935_1181</name>
</gene>
<protein>
    <submittedName>
        <fullName evidence="1">Uncharacterized protein</fullName>
    </submittedName>
</protein>
<dbReference type="Proteomes" id="UP000199580">
    <property type="component" value="Unassembled WGS sequence"/>
</dbReference>